<dbReference type="EMBL" id="CAJHNJ030000001">
    <property type="protein sequence ID" value="CAG9088213.1"/>
    <property type="molecule type" value="Genomic_DNA"/>
</dbReference>
<gene>
    <name evidence="3" type="ORF">PLXY2_LOCUS546</name>
</gene>
<comment type="caution">
    <text evidence="3">The sequence shown here is derived from an EMBL/GenBank/DDBJ whole genome shotgun (WGS) entry which is preliminary data.</text>
</comment>
<dbReference type="Gene3D" id="1.25.50.20">
    <property type="match status" value="2"/>
</dbReference>
<dbReference type="Pfam" id="PF11838">
    <property type="entry name" value="ERAP1_C"/>
    <property type="match status" value="2"/>
</dbReference>
<dbReference type="PANTHER" id="PTHR11533">
    <property type="entry name" value="PROTEASE M1 ZINC METALLOPROTEASE"/>
    <property type="match status" value="1"/>
</dbReference>
<dbReference type="Proteomes" id="UP000653454">
    <property type="component" value="Unassembled WGS sequence"/>
</dbReference>
<evidence type="ECO:0000256" key="1">
    <source>
        <dbReference type="ARBA" id="ARBA00010136"/>
    </source>
</evidence>
<comment type="similarity">
    <text evidence="1">Belongs to the peptidase M1 family.</text>
</comment>
<dbReference type="GO" id="GO:0043171">
    <property type="term" value="P:peptide catabolic process"/>
    <property type="evidence" value="ECO:0007669"/>
    <property type="project" value="TreeGrafter"/>
</dbReference>
<protein>
    <submittedName>
        <fullName evidence="3">(diamondback moth) hypothetical protein</fullName>
    </submittedName>
</protein>
<evidence type="ECO:0000313" key="4">
    <source>
        <dbReference type="Proteomes" id="UP000653454"/>
    </source>
</evidence>
<dbReference type="InterPro" id="IPR050344">
    <property type="entry name" value="Peptidase_M1_aminopeptidases"/>
</dbReference>
<proteinExistence type="inferred from homology"/>
<feature type="domain" description="ERAP1-like C-terminal" evidence="2">
    <location>
        <begin position="5"/>
        <end position="170"/>
    </location>
</feature>
<organism evidence="3 4">
    <name type="scientific">Plutella xylostella</name>
    <name type="common">Diamondback moth</name>
    <name type="synonym">Plutella maculipennis</name>
    <dbReference type="NCBI Taxonomy" id="51655"/>
    <lineage>
        <taxon>Eukaryota</taxon>
        <taxon>Metazoa</taxon>
        <taxon>Ecdysozoa</taxon>
        <taxon>Arthropoda</taxon>
        <taxon>Hexapoda</taxon>
        <taxon>Insecta</taxon>
        <taxon>Pterygota</taxon>
        <taxon>Neoptera</taxon>
        <taxon>Endopterygota</taxon>
        <taxon>Lepidoptera</taxon>
        <taxon>Glossata</taxon>
        <taxon>Ditrysia</taxon>
        <taxon>Yponomeutoidea</taxon>
        <taxon>Plutellidae</taxon>
        <taxon>Plutella</taxon>
    </lineage>
</organism>
<evidence type="ECO:0000259" key="2">
    <source>
        <dbReference type="Pfam" id="PF11838"/>
    </source>
</evidence>
<evidence type="ECO:0000313" key="3">
    <source>
        <dbReference type="EMBL" id="CAG9088213.1"/>
    </source>
</evidence>
<dbReference type="InterPro" id="IPR024571">
    <property type="entry name" value="ERAP1-like_C_dom"/>
</dbReference>
<dbReference type="GO" id="GO:0070006">
    <property type="term" value="F:metalloaminopeptidase activity"/>
    <property type="evidence" value="ECO:0007669"/>
    <property type="project" value="TreeGrafter"/>
</dbReference>
<keyword evidence="4" id="KW-1185">Reference proteome</keyword>
<accession>A0A8S4D190</accession>
<dbReference type="GO" id="GO:0016020">
    <property type="term" value="C:membrane"/>
    <property type="evidence" value="ECO:0007669"/>
    <property type="project" value="TreeGrafter"/>
</dbReference>
<sequence>MITISLKLIEAFSNETNFTVWSSISNCLGKLSGLFSHTALDKPLKNYGRKLFANITERLGWDAQEKESHLDTLLRSLVLNKMISFEDPETIREAKARFEKHLSGECPLAADLRSAVYRAVLGDADAATFQRFLQLYRAADLHEEKDRVSRALGAVKDPALLTKVLEFAISVSMPPHSACRPAVLGDADSATFQRFLQLYRAADLHEEKDRVSRALGAVKDPALLTKVLEFAISDEVRSQDTVFVIVSVALSRDGRDLAWQFFKEHWQEFMDRYQGGFLLARLVKSTTENFASEAAAQEIEQFFAAHHSPGTERSVQQALETVRLNAAWLRRDLASTTAYLQAYH</sequence>
<dbReference type="GO" id="GO:0005615">
    <property type="term" value="C:extracellular space"/>
    <property type="evidence" value="ECO:0007669"/>
    <property type="project" value="TreeGrafter"/>
</dbReference>
<dbReference type="GO" id="GO:0006508">
    <property type="term" value="P:proteolysis"/>
    <property type="evidence" value="ECO:0007669"/>
    <property type="project" value="TreeGrafter"/>
</dbReference>
<dbReference type="GO" id="GO:0008270">
    <property type="term" value="F:zinc ion binding"/>
    <property type="evidence" value="ECO:0007669"/>
    <property type="project" value="TreeGrafter"/>
</dbReference>
<name>A0A8S4D190_PLUXY</name>
<dbReference type="GO" id="GO:0005737">
    <property type="term" value="C:cytoplasm"/>
    <property type="evidence" value="ECO:0007669"/>
    <property type="project" value="TreeGrafter"/>
</dbReference>
<dbReference type="AlphaFoldDB" id="A0A8S4D190"/>
<dbReference type="GO" id="GO:0042277">
    <property type="term" value="F:peptide binding"/>
    <property type="evidence" value="ECO:0007669"/>
    <property type="project" value="TreeGrafter"/>
</dbReference>
<dbReference type="PANTHER" id="PTHR11533:SF174">
    <property type="entry name" value="PUROMYCIN-SENSITIVE AMINOPEPTIDASE-RELATED"/>
    <property type="match status" value="1"/>
</dbReference>
<reference evidence="3" key="1">
    <citation type="submission" date="2020-11" db="EMBL/GenBank/DDBJ databases">
        <authorList>
            <person name="Whiteford S."/>
        </authorList>
    </citation>
    <scope>NUCLEOTIDE SEQUENCE</scope>
</reference>
<feature type="domain" description="ERAP1-like C-terminal" evidence="2">
    <location>
        <begin position="187"/>
        <end position="323"/>
    </location>
</feature>